<dbReference type="eggNOG" id="COG2145">
    <property type="taxonomic scope" value="Bacteria"/>
</dbReference>
<proteinExistence type="inferred from homology"/>
<dbReference type="GO" id="GO:0009229">
    <property type="term" value="P:thiamine diphosphate biosynthetic process"/>
    <property type="evidence" value="ECO:0007669"/>
    <property type="project" value="UniProtKB-UniRule"/>
</dbReference>
<evidence type="ECO:0000313" key="13">
    <source>
        <dbReference type="Proteomes" id="UP000007488"/>
    </source>
</evidence>
<gene>
    <name evidence="11" type="primary">thiM</name>
    <name evidence="12" type="ordered locus">Sgly_1325</name>
</gene>
<evidence type="ECO:0000256" key="7">
    <source>
        <dbReference type="ARBA" id="ARBA00022777"/>
    </source>
</evidence>
<evidence type="ECO:0000256" key="10">
    <source>
        <dbReference type="ARBA" id="ARBA00022977"/>
    </source>
</evidence>
<dbReference type="GO" id="GO:0004417">
    <property type="term" value="F:hydroxyethylthiazole kinase activity"/>
    <property type="evidence" value="ECO:0007669"/>
    <property type="project" value="UniProtKB-UniRule"/>
</dbReference>
<feature type="binding site" evidence="11">
    <location>
        <position position="205"/>
    </location>
    <ligand>
        <name>substrate</name>
    </ligand>
</feature>
<dbReference type="Gene3D" id="3.40.1190.20">
    <property type="match status" value="1"/>
</dbReference>
<evidence type="ECO:0000313" key="12">
    <source>
        <dbReference type="EMBL" id="ADY55632.1"/>
    </source>
</evidence>
<keyword evidence="5 11" id="KW-0479">Metal-binding</keyword>
<dbReference type="EMBL" id="CP002547">
    <property type="protein sequence ID" value="ADY55632.1"/>
    <property type="molecule type" value="Genomic_DNA"/>
</dbReference>
<feature type="binding site" evidence="11">
    <location>
        <position position="178"/>
    </location>
    <ligand>
        <name>ATP</name>
        <dbReference type="ChEBI" id="CHEBI:30616"/>
    </ligand>
</feature>
<dbReference type="UniPathway" id="UPA00060">
    <property type="reaction ID" value="UER00139"/>
</dbReference>
<evidence type="ECO:0000256" key="6">
    <source>
        <dbReference type="ARBA" id="ARBA00022741"/>
    </source>
</evidence>
<keyword evidence="10 11" id="KW-0784">Thiamine biosynthesis</keyword>
<keyword evidence="8 11" id="KW-0067">ATP-binding</keyword>
<comment type="function">
    <text evidence="11">Catalyzes the phosphorylation of the hydroxyl group of 4-methyl-5-beta-hydroxyethylthiazole (THZ).</text>
</comment>
<accession>F0SVS6</accession>
<dbReference type="KEGG" id="sgy:Sgly_1325"/>
<feature type="binding site" evidence="11">
    <location>
        <position position="57"/>
    </location>
    <ligand>
        <name>substrate</name>
    </ligand>
</feature>
<comment type="catalytic activity">
    <reaction evidence="1 11">
        <text>5-(2-hydroxyethyl)-4-methylthiazole + ATP = 4-methyl-5-(2-phosphooxyethyl)-thiazole + ADP + H(+)</text>
        <dbReference type="Rhea" id="RHEA:24212"/>
        <dbReference type="ChEBI" id="CHEBI:15378"/>
        <dbReference type="ChEBI" id="CHEBI:17957"/>
        <dbReference type="ChEBI" id="CHEBI:30616"/>
        <dbReference type="ChEBI" id="CHEBI:58296"/>
        <dbReference type="ChEBI" id="CHEBI:456216"/>
        <dbReference type="EC" id="2.7.1.50"/>
    </reaction>
</comment>
<dbReference type="STRING" id="645991.Sgly_1325"/>
<evidence type="ECO:0000256" key="2">
    <source>
        <dbReference type="ARBA" id="ARBA00001946"/>
    </source>
</evidence>
<dbReference type="Proteomes" id="UP000007488">
    <property type="component" value="Chromosome"/>
</dbReference>
<dbReference type="PRINTS" id="PR01099">
    <property type="entry name" value="HYETHTZKNASE"/>
</dbReference>
<dbReference type="HAMAP" id="MF_00228">
    <property type="entry name" value="Thz_kinase"/>
    <property type="match status" value="1"/>
</dbReference>
<dbReference type="NCBIfam" id="NF006830">
    <property type="entry name" value="PRK09355.1"/>
    <property type="match status" value="1"/>
</dbReference>
<evidence type="ECO:0000256" key="3">
    <source>
        <dbReference type="ARBA" id="ARBA00004868"/>
    </source>
</evidence>
<evidence type="ECO:0000256" key="11">
    <source>
        <dbReference type="HAMAP-Rule" id="MF_00228"/>
    </source>
</evidence>
<evidence type="ECO:0000256" key="5">
    <source>
        <dbReference type="ARBA" id="ARBA00022723"/>
    </source>
</evidence>
<feature type="binding site" evidence="11">
    <location>
        <position position="132"/>
    </location>
    <ligand>
        <name>ATP</name>
        <dbReference type="ChEBI" id="CHEBI:30616"/>
    </ligand>
</feature>
<keyword evidence="13" id="KW-1185">Reference proteome</keyword>
<organism evidence="12 13">
    <name type="scientific">Syntrophobotulus glycolicus (strain DSM 8271 / FlGlyR)</name>
    <dbReference type="NCBI Taxonomy" id="645991"/>
    <lineage>
        <taxon>Bacteria</taxon>
        <taxon>Bacillati</taxon>
        <taxon>Bacillota</taxon>
        <taxon>Clostridia</taxon>
        <taxon>Eubacteriales</taxon>
        <taxon>Desulfitobacteriaceae</taxon>
        <taxon>Syntrophobotulus</taxon>
    </lineage>
</organism>
<dbReference type="GO" id="GO:0009228">
    <property type="term" value="P:thiamine biosynthetic process"/>
    <property type="evidence" value="ECO:0007669"/>
    <property type="project" value="UniProtKB-KW"/>
</dbReference>
<protein>
    <recommendedName>
        <fullName evidence="11">Hydroxyethylthiazole kinase</fullName>
        <ecNumber evidence="11">2.7.1.50</ecNumber>
    </recommendedName>
    <alternativeName>
        <fullName evidence="11">4-methyl-5-beta-hydroxyethylthiazole kinase</fullName>
        <shortName evidence="11">TH kinase</shortName>
        <shortName evidence="11">Thz kinase</shortName>
    </alternativeName>
</protein>
<dbReference type="SUPFAM" id="SSF53613">
    <property type="entry name" value="Ribokinase-like"/>
    <property type="match status" value="1"/>
</dbReference>
<dbReference type="InterPro" id="IPR029056">
    <property type="entry name" value="Ribokinase-like"/>
</dbReference>
<comment type="pathway">
    <text evidence="3 11">Cofactor biosynthesis; thiamine diphosphate biosynthesis; 4-methyl-5-(2-phosphoethyl)-thiazole from 5-(2-hydroxyethyl)-4-methylthiazole: step 1/1.</text>
</comment>
<dbReference type="GO" id="GO:0005524">
    <property type="term" value="F:ATP binding"/>
    <property type="evidence" value="ECO:0007669"/>
    <property type="project" value="UniProtKB-UniRule"/>
</dbReference>
<evidence type="ECO:0000256" key="4">
    <source>
        <dbReference type="ARBA" id="ARBA00022679"/>
    </source>
</evidence>
<comment type="similarity">
    <text evidence="11">Belongs to the Thz kinase family.</text>
</comment>
<dbReference type="OrthoDB" id="9778146at2"/>
<dbReference type="PIRSF" id="PIRSF000513">
    <property type="entry name" value="Thz_kinase"/>
    <property type="match status" value="1"/>
</dbReference>
<keyword evidence="7 11" id="KW-0418">Kinase</keyword>
<reference evidence="12 13" key="1">
    <citation type="journal article" date="2011" name="Stand. Genomic Sci.">
        <title>Complete genome sequence of Syntrophobotulus glycolicus type strain (FlGlyR).</title>
        <authorList>
            <person name="Han C."/>
            <person name="Mwirichia R."/>
            <person name="Chertkov O."/>
            <person name="Held B."/>
            <person name="Lapidus A."/>
            <person name="Nolan M."/>
            <person name="Lucas S."/>
            <person name="Hammon N."/>
            <person name="Deshpande S."/>
            <person name="Cheng J.F."/>
            <person name="Tapia R."/>
            <person name="Goodwin L."/>
            <person name="Pitluck S."/>
            <person name="Huntemann M."/>
            <person name="Liolios K."/>
            <person name="Ivanova N."/>
            <person name="Pagani I."/>
            <person name="Mavromatis K."/>
            <person name="Ovchinikova G."/>
            <person name="Pati A."/>
            <person name="Chen A."/>
            <person name="Palaniappan K."/>
            <person name="Land M."/>
            <person name="Hauser L."/>
            <person name="Brambilla E.M."/>
            <person name="Rohde M."/>
            <person name="Spring S."/>
            <person name="Sikorski J."/>
            <person name="Goker M."/>
            <person name="Woyke T."/>
            <person name="Bristow J."/>
            <person name="Eisen J.A."/>
            <person name="Markowitz V."/>
            <person name="Hugenholtz P."/>
            <person name="Kyrpides N.C."/>
            <person name="Klenk H.P."/>
            <person name="Detter J.C."/>
        </authorList>
    </citation>
    <scope>NUCLEOTIDE SEQUENCE [LARGE SCALE GENOMIC DNA]</scope>
    <source>
        <strain evidence="13">DSM 8271 / FlGlyR</strain>
    </source>
</reference>
<sequence>MGEGEQITKSVSWPNAEVIEDLRKLRSSVPLTHCITNVVVTNFTANVVLAVGASPAMVLAAEETADFARVAQGLLINVGTVTRVDAEAMINAASAAYEAKTPWVLDPVAVGALEYRTNIIEELLKFKPSVIRGNASEILATSGAKGNAKGADSTASSIEALPAAKKLAEETGAVVAISGEIDYITDGKIVISVPGGHEIMTKVTGTGCSLGAVIAAFLPVTKTPLSAATAASVIYAAAGERAAKEALGTGSFTVAFLDQLSTIGIKY</sequence>
<evidence type="ECO:0000256" key="9">
    <source>
        <dbReference type="ARBA" id="ARBA00022842"/>
    </source>
</evidence>
<dbReference type="Pfam" id="PF02110">
    <property type="entry name" value="HK"/>
    <property type="match status" value="1"/>
</dbReference>
<reference evidence="13" key="2">
    <citation type="submission" date="2011-02" db="EMBL/GenBank/DDBJ databases">
        <title>The complete genome of Syntrophobotulus glycolicus DSM 8271.</title>
        <authorList>
            <person name="Lucas S."/>
            <person name="Copeland A."/>
            <person name="Lapidus A."/>
            <person name="Bruce D."/>
            <person name="Goodwin L."/>
            <person name="Pitluck S."/>
            <person name="Kyrpides N."/>
            <person name="Mavromatis K."/>
            <person name="Pagani I."/>
            <person name="Ivanova N."/>
            <person name="Mikhailova N."/>
            <person name="Chertkov O."/>
            <person name="Held B."/>
            <person name="Detter J.C."/>
            <person name="Tapia R."/>
            <person name="Han C."/>
            <person name="Land M."/>
            <person name="Hauser L."/>
            <person name="Markowitz V."/>
            <person name="Cheng J.-F."/>
            <person name="Hugenholtz P."/>
            <person name="Woyke T."/>
            <person name="Wu D."/>
            <person name="Spring S."/>
            <person name="Schroeder M."/>
            <person name="Brambilla E."/>
            <person name="Klenk H.-P."/>
            <person name="Eisen J.A."/>
        </authorList>
    </citation>
    <scope>NUCLEOTIDE SEQUENCE [LARGE SCALE GENOMIC DNA]</scope>
    <source>
        <strain evidence="13">DSM 8271 / FlGlyR</strain>
    </source>
</reference>
<evidence type="ECO:0000256" key="8">
    <source>
        <dbReference type="ARBA" id="ARBA00022840"/>
    </source>
</evidence>
<dbReference type="EC" id="2.7.1.50" evidence="11"/>
<dbReference type="GO" id="GO:0000287">
    <property type="term" value="F:magnesium ion binding"/>
    <property type="evidence" value="ECO:0007669"/>
    <property type="project" value="UniProtKB-UniRule"/>
</dbReference>
<name>F0SVS6_SYNGF</name>
<dbReference type="HOGENOM" id="CLU_019943_0_1_9"/>
<dbReference type="RefSeq" id="WP_013624502.1">
    <property type="nucleotide sequence ID" value="NC_015172.1"/>
</dbReference>
<keyword evidence="6 11" id="KW-0547">Nucleotide-binding</keyword>
<keyword evidence="9 11" id="KW-0460">Magnesium</keyword>
<dbReference type="AlphaFoldDB" id="F0SVS6"/>
<dbReference type="CDD" id="cd01170">
    <property type="entry name" value="THZ_kinase"/>
    <property type="match status" value="1"/>
</dbReference>
<dbReference type="InterPro" id="IPR000417">
    <property type="entry name" value="Hyethyz_kinase"/>
</dbReference>
<comment type="cofactor">
    <cofactor evidence="2 11">
        <name>Mg(2+)</name>
        <dbReference type="ChEBI" id="CHEBI:18420"/>
    </cofactor>
</comment>
<dbReference type="NCBIfam" id="TIGR00694">
    <property type="entry name" value="thiM"/>
    <property type="match status" value="1"/>
</dbReference>
<evidence type="ECO:0000256" key="1">
    <source>
        <dbReference type="ARBA" id="ARBA00001771"/>
    </source>
</evidence>
<keyword evidence="4 11" id="KW-0808">Transferase</keyword>